<accession>A0ABY7N7C6</accession>
<sequence>MPRQKKVPKVLFNSACPLQDYYADGEGNEYSVARLLDDAKYLPVFDCPLAALDLSGQIWQGSSMHALAWHVKKVFAADLDVPILLDWSGRVADGRHRIIKALAEGRRTIKAKRMSWKPEPCRKEGV</sequence>
<reference evidence="1 2" key="1">
    <citation type="submission" date="2022-05" db="EMBL/GenBank/DDBJ databases">
        <title>Complete sequence of strain NY11312.</title>
        <authorList>
            <person name="Zhou D."/>
        </authorList>
    </citation>
    <scope>NUCLEOTIDE SEQUENCE [LARGE SCALE GENOMIC DNA]</scope>
    <source>
        <strain evidence="1 2">NY11312</strain>
    </source>
</reference>
<organism evidence="1 2">
    <name type="scientific">Alcaligenes faecalis</name>
    <dbReference type="NCBI Taxonomy" id="511"/>
    <lineage>
        <taxon>Bacteria</taxon>
        <taxon>Pseudomonadati</taxon>
        <taxon>Pseudomonadota</taxon>
        <taxon>Betaproteobacteria</taxon>
        <taxon>Burkholderiales</taxon>
        <taxon>Alcaligenaceae</taxon>
        <taxon>Alcaligenes</taxon>
    </lineage>
</organism>
<proteinExistence type="predicted"/>
<evidence type="ECO:0008006" key="3">
    <source>
        <dbReference type="Google" id="ProtNLM"/>
    </source>
</evidence>
<protein>
    <recommendedName>
        <fullName evidence="3">ParB/Sulfiredoxin domain-containing protein</fullName>
    </recommendedName>
</protein>
<gene>
    <name evidence="1" type="ORF">M2J83_09555</name>
</gene>
<evidence type="ECO:0000313" key="1">
    <source>
        <dbReference type="EMBL" id="WBM40035.1"/>
    </source>
</evidence>
<dbReference type="Proteomes" id="UP001211866">
    <property type="component" value="Chromosome"/>
</dbReference>
<evidence type="ECO:0000313" key="2">
    <source>
        <dbReference type="Proteomes" id="UP001211866"/>
    </source>
</evidence>
<dbReference type="RefSeq" id="WP_270119982.1">
    <property type="nucleotide sequence ID" value="NZ_CP096916.1"/>
</dbReference>
<name>A0ABY7N7C6_ALCFA</name>
<keyword evidence="2" id="KW-1185">Reference proteome</keyword>
<dbReference type="EMBL" id="CP096916">
    <property type="protein sequence ID" value="WBM40035.1"/>
    <property type="molecule type" value="Genomic_DNA"/>
</dbReference>